<dbReference type="RefSeq" id="WP_256304484.1">
    <property type="nucleotide sequence ID" value="NZ_JANFYS010000027.1"/>
</dbReference>
<feature type="transmembrane region" description="Helical" evidence="2">
    <location>
        <begin position="109"/>
        <end position="135"/>
    </location>
</feature>
<feature type="domain" description="HTH cro/C1-type" evidence="3">
    <location>
        <begin position="13"/>
        <end position="67"/>
    </location>
</feature>
<dbReference type="SMART" id="SM00530">
    <property type="entry name" value="HTH_XRE"/>
    <property type="match status" value="1"/>
</dbReference>
<comment type="caution">
    <text evidence="4">The sequence shown here is derived from an EMBL/GenBank/DDBJ whole genome shotgun (WGS) entry which is preliminary data.</text>
</comment>
<evidence type="ECO:0000256" key="1">
    <source>
        <dbReference type="ARBA" id="ARBA00023125"/>
    </source>
</evidence>
<name>A0AAW5JM78_9FIRM</name>
<protein>
    <submittedName>
        <fullName evidence="4">Helix-turn-helix domain-containing protein</fullName>
    </submittedName>
</protein>
<sequence>MHEIDKDRFGAFVAQLRREKGMTQRELADRLYVSDKAVSKWERSLSLPDVALLVPLADCLGVSVTELLRGERNARTQLPVEEVETLVSASLHLAGEEQRSSGQRRRKRGLAFFLCALTGIGETAALLTAGGFTWAELESTVLLVEGLCLLFAAWLCFWAKERLPAYYDQNKISSYSQGPFRMNLPGVRFHNSNWPYILRAMRVWLLGTMVLFPALWWAIHIFWPEPAAALERGLTLAAALGMLFAAMVAGKRHE</sequence>
<dbReference type="PANTHER" id="PTHR46558:SF4">
    <property type="entry name" value="DNA-BIDING PHAGE PROTEIN"/>
    <property type="match status" value="1"/>
</dbReference>
<reference evidence="4" key="1">
    <citation type="submission" date="2022-06" db="EMBL/GenBank/DDBJ databases">
        <title>Isolation of gut microbiota from human fecal samples.</title>
        <authorList>
            <person name="Pamer E.G."/>
            <person name="Barat B."/>
            <person name="Waligurski E."/>
            <person name="Medina S."/>
            <person name="Paddock L."/>
            <person name="Mostad J."/>
        </authorList>
    </citation>
    <scope>NUCLEOTIDE SEQUENCE</scope>
    <source>
        <strain evidence="4">DFI.9.91</strain>
    </source>
</reference>
<evidence type="ECO:0000259" key="3">
    <source>
        <dbReference type="PROSITE" id="PS50943"/>
    </source>
</evidence>
<keyword evidence="2" id="KW-1133">Transmembrane helix</keyword>
<dbReference type="PROSITE" id="PS50943">
    <property type="entry name" value="HTH_CROC1"/>
    <property type="match status" value="1"/>
</dbReference>
<dbReference type="CDD" id="cd00093">
    <property type="entry name" value="HTH_XRE"/>
    <property type="match status" value="1"/>
</dbReference>
<dbReference type="Pfam" id="PF01381">
    <property type="entry name" value="HTH_3"/>
    <property type="match status" value="1"/>
</dbReference>
<evidence type="ECO:0000313" key="4">
    <source>
        <dbReference type="EMBL" id="MCQ4771266.1"/>
    </source>
</evidence>
<gene>
    <name evidence="4" type="ORF">NE579_12440</name>
</gene>
<dbReference type="PANTHER" id="PTHR46558">
    <property type="entry name" value="TRACRIPTIONAL REGULATORY PROTEIN-RELATED-RELATED"/>
    <property type="match status" value="1"/>
</dbReference>
<keyword evidence="2" id="KW-0812">Transmembrane</keyword>
<dbReference type="SUPFAM" id="SSF47413">
    <property type="entry name" value="lambda repressor-like DNA-binding domains"/>
    <property type="match status" value="1"/>
</dbReference>
<accession>A0AAW5JM78</accession>
<organism evidence="4 5">
    <name type="scientific">Intestinimonas massiliensis</name>
    <name type="common">ex Afouda et al. 2020</name>
    <dbReference type="NCBI Taxonomy" id="1673721"/>
    <lineage>
        <taxon>Bacteria</taxon>
        <taxon>Bacillati</taxon>
        <taxon>Bacillota</taxon>
        <taxon>Clostridia</taxon>
        <taxon>Eubacteriales</taxon>
        <taxon>Intestinimonas</taxon>
    </lineage>
</organism>
<evidence type="ECO:0000313" key="5">
    <source>
        <dbReference type="Proteomes" id="UP001204562"/>
    </source>
</evidence>
<feature type="transmembrane region" description="Helical" evidence="2">
    <location>
        <begin position="229"/>
        <end position="249"/>
    </location>
</feature>
<dbReference type="EMBL" id="JANFYS010000027">
    <property type="protein sequence ID" value="MCQ4771266.1"/>
    <property type="molecule type" value="Genomic_DNA"/>
</dbReference>
<dbReference type="Gene3D" id="1.10.260.40">
    <property type="entry name" value="lambda repressor-like DNA-binding domains"/>
    <property type="match status" value="1"/>
</dbReference>
<proteinExistence type="predicted"/>
<dbReference type="InterPro" id="IPR001387">
    <property type="entry name" value="Cro/C1-type_HTH"/>
</dbReference>
<dbReference type="InterPro" id="IPR010982">
    <property type="entry name" value="Lambda_DNA-bd_dom_sf"/>
</dbReference>
<feature type="transmembrane region" description="Helical" evidence="2">
    <location>
        <begin position="141"/>
        <end position="159"/>
    </location>
</feature>
<feature type="transmembrane region" description="Helical" evidence="2">
    <location>
        <begin position="203"/>
        <end position="223"/>
    </location>
</feature>
<dbReference type="GO" id="GO:0003677">
    <property type="term" value="F:DNA binding"/>
    <property type="evidence" value="ECO:0007669"/>
    <property type="project" value="UniProtKB-KW"/>
</dbReference>
<evidence type="ECO:0000256" key="2">
    <source>
        <dbReference type="SAM" id="Phobius"/>
    </source>
</evidence>
<keyword evidence="1" id="KW-0238">DNA-binding</keyword>
<dbReference type="AlphaFoldDB" id="A0AAW5JM78"/>
<keyword evidence="2" id="KW-0472">Membrane</keyword>
<dbReference type="Proteomes" id="UP001204562">
    <property type="component" value="Unassembled WGS sequence"/>
</dbReference>